<dbReference type="InterPro" id="IPR016496">
    <property type="entry name" value="GTPase_HflX"/>
</dbReference>
<dbReference type="InterPro" id="IPR005225">
    <property type="entry name" value="Small_GTP-bd"/>
</dbReference>
<gene>
    <name evidence="5 8" type="primary">hflX</name>
    <name evidence="8" type="ORF">CaldiYA01_16620</name>
</gene>
<keyword evidence="6" id="KW-0175">Coiled coil</keyword>
<dbReference type="Pfam" id="PF13167">
    <property type="entry name" value="GTP-bdg_N"/>
    <property type="match status" value="1"/>
</dbReference>
<dbReference type="InterPro" id="IPR042108">
    <property type="entry name" value="GTPase_HflX_N_sf"/>
</dbReference>
<keyword evidence="5" id="KW-0963">Cytoplasm</keyword>
<dbReference type="HAMAP" id="MF_00900">
    <property type="entry name" value="GTPase_HflX"/>
    <property type="match status" value="1"/>
</dbReference>
<evidence type="ECO:0000256" key="1">
    <source>
        <dbReference type="ARBA" id="ARBA00022723"/>
    </source>
</evidence>
<dbReference type="CDD" id="cd01878">
    <property type="entry name" value="HflX"/>
    <property type="match status" value="1"/>
</dbReference>
<dbReference type="Pfam" id="PF16360">
    <property type="entry name" value="GTP-bdg_M"/>
    <property type="match status" value="1"/>
</dbReference>
<dbReference type="NCBIfam" id="TIGR03156">
    <property type="entry name" value="GTP_HflX"/>
    <property type="match status" value="1"/>
</dbReference>
<dbReference type="PANTHER" id="PTHR10229:SF0">
    <property type="entry name" value="GTP-BINDING PROTEIN 6-RELATED"/>
    <property type="match status" value="1"/>
</dbReference>
<comment type="function">
    <text evidence="5">GTPase that associates with the 50S ribosomal subunit and may have a role during protein synthesis or ribosome biogenesis.</text>
</comment>
<dbReference type="Gene3D" id="3.40.50.300">
    <property type="entry name" value="P-loop containing nucleotide triphosphate hydrolases"/>
    <property type="match status" value="1"/>
</dbReference>
<evidence type="ECO:0000256" key="2">
    <source>
        <dbReference type="ARBA" id="ARBA00022741"/>
    </source>
</evidence>
<evidence type="ECO:0000313" key="8">
    <source>
        <dbReference type="EMBL" id="BCS81702.1"/>
    </source>
</evidence>
<dbReference type="InterPro" id="IPR032305">
    <property type="entry name" value="GTP-bd_M"/>
</dbReference>
<protein>
    <recommendedName>
        <fullName evidence="5">GTPase HflX</fullName>
    </recommendedName>
    <alternativeName>
        <fullName evidence="5">GTP-binding protein HflX</fullName>
    </alternativeName>
</protein>
<keyword evidence="1" id="KW-0479">Metal-binding</keyword>
<evidence type="ECO:0000256" key="3">
    <source>
        <dbReference type="ARBA" id="ARBA00022842"/>
    </source>
</evidence>
<evidence type="ECO:0000313" key="9">
    <source>
        <dbReference type="Proteomes" id="UP000663623"/>
    </source>
</evidence>
<accession>A0ABM7NNS0</accession>
<reference evidence="8 9" key="1">
    <citation type="submission" date="2021-02" db="EMBL/GenBank/DDBJ databases">
        <title>Nitrogen-fixing ability and nitrogen fixation related genes of thermophilic fermentative bacteria in the genus Caldicellulosiruptor.</title>
        <authorList>
            <person name="Chen Y."/>
            <person name="Nishihara A."/>
            <person name="Haruta S."/>
        </authorList>
    </citation>
    <scope>NUCLEOTIDE SEQUENCE [LARGE SCALE GENOMIC DNA]</scope>
    <source>
        <strain evidence="8 9">YA01</strain>
    </source>
</reference>
<dbReference type="EMBL" id="AP024480">
    <property type="protein sequence ID" value="BCS81702.1"/>
    <property type="molecule type" value="Genomic_DNA"/>
</dbReference>
<dbReference type="SUPFAM" id="SSF52540">
    <property type="entry name" value="P-loop containing nucleoside triphosphate hydrolases"/>
    <property type="match status" value="1"/>
</dbReference>
<dbReference type="Proteomes" id="UP000663623">
    <property type="component" value="Chromosome"/>
</dbReference>
<keyword evidence="2 5" id="KW-0547">Nucleotide-binding</keyword>
<proteinExistence type="inferred from homology"/>
<comment type="subcellular location">
    <subcellularLocation>
        <location evidence="5">Cytoplasm</location>
    </subcellularLocation>
    <text evidence="5">May associate with membranes.</text>
</comment>
<dbReference type="InterPro" id="IPR030394">
    <property type="entry name" value="G_HFLX_dom"/>
</dbReference>
<organism evidence="8 9">
    <name type="scientific">Caldicellulosiruptor diazotrophicus</name>
    <dbReference type="NCBI Taxonomy" id="2806205"/>
    <lineage>
        <taxon>Bacteria</taxon>
        <taxon>Bacillati</taxon>
        <taxon>Bacillota</taxon>
        <taxon>Bacillota incertae sedis</taxon>
        <taxon>Caldicellulosiruptorales</taxon>
        <taxon>Caldicellulosiruptoraceae</taxon>
        <taxon>Caldicellulosiruptor</taxon>
    </lineage>
</organism>
<dbReference type="Gene3D" id="6.10.250.2860">
    <property type="match status" value="1"/>
</dbReference>
<dbReference type="NCBIfam" id="TIGR00231">
    <property type="entry name" value="small_GTP"/>
    <property type="match status" value="1"/>
</dbReference>
<dbReference type="Gene3D" id="3.40.50.11060">
    <property type="entry name" value="GTPase HflX, N-terminal domain"/>
    <property type="match status" value="1"/>
</dbReference>
<dbReference type="PROSITE" id="PS51705">
    <property type="entry name" value="G_HFLX"/>
    <property type="match status" value="1"/>
</dbReference>
<feature type="coiled-coil region" evidence="6">
    <location>
        <begin position="324"/>
        <end position="358"/>
    </location>
</feature>
<dbReference type="PANTHER" id="PTHR10229">
    <property type="entry name" value="GTP-BINDING PROTEIN HFLX"/>
    <property type="match status" value="1"/>
</dbReference>
<comment type="similarity">
    <text evidence="5">Belongs to the TRAFAC class OBG-HflX-like GTPase superfamily. HflX GTPase family.</text>
</comment>
<keyword evidence="9" id="KW-1185">Reference proteome</keyword>
<feature type="domain" description="Hflx-type G" evidence="7">
    <location>
        <begin position="365"/>
        <end position="523"/>
    </location>
</feature>
<evidence type="ECO:0000259" key="7">
    <source>
        <dbReference type="PROSITE" id="PS51705"/>
    </source>
</evidence>
<dbReference type="InterPro" id="IPR006073">
    <property type="entry name" value="GTP-bd"/>
</dbReference>
<dbReference type="Pfam" id="PF01926">
    <property type="entry name" value="MMR_HSR1"/>
    <property type="match status" value="1"/>
</dbReference>
<evidence type="ECO:0000256" key="5">
    <source>
        <dbReference type="HAMAP-Rule" id="MF_00900"/>
    </source>
</evidence>
<name>A0ABM7NNS0_9FIRM</name>
<comment type="subunit">
    <text evidence="5">Monomer. Associates with the 50S ribosomal subunit.</text>
</comment>
<evidence type="ECO:0000256" key="4">
    <source>
        <dbReference type="ARBA" id="ARBA00023134"/>
    </source>
</evidence>
<keyword evidence="3" id="KW-0460">Magnesium</keyword>
<keyword evidence="4 5" id="KW-0342">GTP-binding</keyword>
<evidence type="ECO:0000256" key="6">
    <source>
        <dbReference type="SAM" id="Coils"/>
    </source>
</evidence>
<sequence length="523" mass="60425">MIDSMPRIREYYYSVIQKLKSHQTEEYMIDEFIYNSLKEFSLNLNKEVAIVLNRKGRIEEVLIEKKEFDELENQDSFPKKAALIFTKLSSLSHPSMFELSTLILKKYDYVMTVSLKTEEATLAFWGRFLKEVETIGPYRIEYFYSLDISSKITELDEKQKEREKTHEVMAEKEERALLVDVWPKSLSDLDRHLLEELESLCNTAGVKVVDTIVQVRRSIDPAYFIGRGKAEEILSICQQKDIDVVIFNRELSPAQIKNLEELLLRKVIDRTDVILDIFAKRARTKEGKLQVELAQLLTLLPRLRGTGVLLSRLGGGIGTRGPGETKLEIDRRHIQRRIEEIKKELEKVKKNREVQRKSRIENQMPVVSIIGYTNAGKSTLMNKLSKANVLVEDKLFATLDTTTRRVYHKGKEFLLTDTVGFIRNLPHHLIEAFSSTLEEVKYSSLILNVVDISDPYFYDHIKVSEDLLKQLGAENIPVIRVYNKIDKVDLSNVDVFDNLPHVFISAQEGRGISTLLDMIVERI</sequence>
<dbReference type="InterPro" id="IPR027417">
    <property type="entry name" value="P-loop_NTPase"/>
</dbReference>
<dbReference type="InterPro" id="IPR025121">
    <property type="entry name" value="GTPase_HflX_N"/>
</dbReference>
<dbReference type="PRINTS" id="PR00326">
    <property type="entry name" value="GTP1OBG"/>
</dbReference>